<proteinExistence type="predicted"/>
<gene>
    <name evidence="2" type="ORF">D7223_03905</name>
</gene>
<feature type="transmembrane region" description="Helical" evidence="1">
    <location>
        <begin position="378"/>
        <end position="396"/>
    </location>
</feature>
<dbReference type="RefSeq" id="WP_120724835.1">
    <property type="nucleotide sequence ID" value="NZ_RBAK01000001.1"/>
</dbReference>
<keyword evidence="1" id="KW-0812">Transmembrane</keyword>
<comment type="caution">
    <text evidence="2">The sequence shown here is derived from an EMBL/GenBank/DDBJ whole genome shotgun (WGS) entry which is preliminary data.</text>
</comment>
<evidence type="ECO:0008006" key="4">
    <source>
        <dbReference type="Google" id="ProtNLM"/>
    </source>
</evidence>
<evidence type="ECO:0000313" key="2">
    <source>
        <dbReference type="EMBL" id="RKN50901.1"/>
    </source>
</evidence>
<evidence type="ECO:0000313" key="3">
    <source>
        <dbReference type="Proteomes" id="UP000281726"/>
    </source>
</evidence>
<keyword evidence="1" id="KW-0472">Membrane</keyword>
<keyword evidence="3" id="KW-1185">Reference proteome</keyword>
<dbReference type="AlphaFoldDB" id="A0A3A9ZRX0"/>
<dbReference type="Proteomes" id="UP000281726">
    <property type="component" value="Unassembled WGS sequence"/>
</dbReference>
<protein>
    <recommendedName>
        <fullName evidence="4">WD40 repeat domain-containing protein</fullName>
    </recommendedName>
</protein>
<reference evidence="2 3" key="1">
    <citation type="journal article" date="2004" name="Syst. Appl. Microbiol.">
        <title>Cryptoendolithic actinomycetes from antarctic sandstone rock samples: Micromonospora endolithica sp. nov. and two isolates related to Micromonospora coerulea Jensen 1932.</title>
        <authorList>
            <person name="Hirsch P."/>
            <person name="Mevs U."/>
            <person name="Kroppenstedt R.M."/>
            <person name="Schumann P."/>
            <person name="Stackebrandt E."/>
        </authorList>
    </citation>
    <scope>NUCLEOTIDE SEQUENCE [LARGE SCALE GENOMIC DNA]</scope>
    <source>
        <strain evidence="2 3">JCM 12677</strain>
    </source>
</reference>
<name>A0A3A9ZRX0_9ACTN</name>
<evidence type="ECO:0000256" key="1">
    <source>
        <dbReference type="SAM" id="Phobius"/>
    </source>
</evidence>
<keyword evidence="1" id="KW-1133">Transmembrane helix</keyword>
<dbReference type="InterPro" id="IPR011042">
    <property type="entry name" value="6-blade_b-propeller_TolB-like"/>
</dbReference>
<dbReference type="EMBL" id="RBAK01000001">
    <property type="protein sequence ID" value="RKN50901.1"/>
    <property type="molecule type" value="Genomic_DNA"/>
</dbReference>
<accession>A0A3A9ZRX0</accession>
<organism evidence="2 3">
    <name type="scientific">Micromonospora endolithica</name>
    <dbReference type="NCBI Taxonomy" id="230091"/>
    <lineage>
        <taxon>Bacteria</taxon>
        <taxon>Bacillati</taxon>
        <taxon>Actinomycetota</taxon>
        <taxon>Actinomycetes</taxon>
        <taxon>Micromonosporales</taxon>
        <taxon>Micromonosporaceae</taxon>
        <taxon>Micromonospora</taxon>
    </lineage>
</organism>
<dbReference type="OrthoDB" id="3346200at2"/>
<dbReference type="Gene3D" id="2.120.10.30">
    <property type="entry name" value="TolB, C-terminal domain"/>
    <property type="match status" value="1"/>
</dbReference>
<sequence>MARSRIRAAATAVVVVALVAVAVQAPIWWAARRDPTPAAAVPSRVHNPWLWQATVGQHPVGPASVLFFTGRTRYLESTGVVVGRDGGYRLLPIQVGEGHGPLSPDGRWYLRPGTGGLIDLRTGDERRAHRPGLRPLTWFPDGRQVVATQANDDAVLTYGPDGAQLNDPSKPDDLLAVDPWTGAERVLPVGTFASHAAASWSPDGSLLAVAGPVNPGEEAAERHRLVVTDPSGGVRWQVDLDERRTLAGPAAWSPDGRRLALLAYDGCTVCPDAAELIRRAWRVEYLDAATGRPTGDAVPVTGSAMELVGWRGADPVVKRHSPDAHHERRHTALVALTGAGEQILLDSPAGVSDLVVPRDLVARAAYGGPVPRPSPFAAPPWLLVLLALPVVLLAVARWRRLARRRRHAPASPGGEPAHPG</sequence>
<dbReference type="SUPFAM" id="SSF69304">
    <property type="entry name" value="Tricorn protease N-terminal domain"/>
    <property type="match status" value="1"/>
</dbReference>